<protein>
    <submittedName>
        <fullName evidence="1">Arsenic metallochaperone ArsD family protein</fullName>
    </submittedName>
</protein>
<proteinExistence type="predicted"/>
<organism evidence="1 2">
    <name type="scientific">Anaerococcus martiniensis</name>
    <dbReference type="NCBI Taxonomy" id="3115615"/>
    <lineage>
        <taxon>Bacteria</taxon>
        <taxon>Bacillati</taxon>
        <taxon>Bacillota</taxon>
        <taxon>Tissierellia</taxon>
        <taxon>Tissierellales</taxon>
        <taxon>Peptoniphilaceae</taxon>
        <taxon>Anaerococcus</taxon>
    </lineage>
</organism>
<accession>A0ABW9M999</accession>
<evidence type="ECO:0000313" key="2">
    <source>
        <dbReference type="Proteomes" id="UP001637996"/>
    </source>
</evidence>
<evidence type="ECO:0000313" key="1">
    <source>
        <dbReference type="EMBL" id="MFO3665892.1"/>
    </source>
</evidence>
<keyword evidence="2" id="KW-1185">Reference proteome</keyword>
<dbReference type="EMBL" id="JBGMEI010000009">
    <property type="protein sequence ID" value="MFO3665892.1"/>
    <property type="molecule type" value="Genomic_DNA"/>
</dbReference>
<dbReference type="Gene3D" id="3.40.30.10">
    <property type="entry name" value="Glutaredoxin"/>
    <property type="match status" value="1"/>
</dbReference>
<name>A0ABW9M999_9FIRM</name>
<dbReference type="Pfam" id="PF06953">
    <property type="entry name" value="ArsD"/>
    <property type="match status" value="1"/>
</dbReference>
<dbReference type="Proteomes" id="UP001637996">
    <property type="component" value="Unassembled WGS sequence"/>
</dbReference>
<dbReference type="RefSeq" id="WP_410031565.1">
    <property type="nucleotide sequence ID" value="NZ_JBGMEI010000009.1"/>
</dbReference>
<sequence>MRNLYIYESSPSAVDSKELERVDEIVNHLTNVGAGITRYNLDQAKDKFDENMIVKRFLEENGEDVLPITMLNKEVIITRRYPANDEFYEHLFPDSDLEGMDDFGDEGCGCGSGSTCSC</sequence>
<reference evidence="1 2" key="1">
    <citation type="journal article" date="2025" name="Anaerobe">
        <title>Description of Anaerococcus kampingiae sp. nov., Anaerococcus groningensis sp. nov., Anaerococcus martiniensis sp. nov., and Anaerococcus cruorum sp. nov., isolated from human clinical specimens.</title>
        <authorList>
            <person name="Boiten K.E."/>
            <person name="Meijer J."/>
            <person name="van Wezel E.M."/>
            <person name="Veloo A.C.M."/>
        </authorList>
    </citation>
    <scope>NUCLEOTIDE SEQUENCE [LARGE SCALE GENOMIC DNA]</scope>
    <source>
        <strain evidence="1 2">ENR0831</strain>
    </source>
</reference>
<comment type="caution">
    <text evidence="1">The sequence shown here is derived from an EMBL/GenBank/DDBJ whole genome shotgun (WGS) entry which is preliminary data.</text>
</comment>
<gene>
    <name evidence="1" type="ORF">ACCQ41_06505</name>
</gene>
<dbReference type="InterPro" id="IPR010712">
    <property type="entry name" value="Arsenical-R_ArsD"/>
</dbReference>